<dbReference type="PROSITE" id="PS51257">
    <property type="entry name" value="PROKAR_LIPOPROTEIN"/>
    <property type="match status" value="1"/>
</dbReference>
<feature type="domain" description="Peptidase S8/S53" evidence="7">
    <location>
        <begin position="497"/>
        <end position="589"/>
    </location>
</feature>
<feature type="active site" description="Charge relay system" evidence="5 6">
    <location>
        <position position="243"/>
    </location>
</feature>
<dbReference type="CDD" id="cd00538">
    <property type="entry name" value="PA"/>
    <property type="match status" value="1"/>
</dbReference>
<dbReference type="PRINTS" id="PR00723">
    <property type="entry name" value="SUBTILISIN"/>
</dbReference>
<dbReference type="GO" id="GO:0006508">
    <property type="term" value="P:proteolysis"/>
    <property type="evidence" value="ECO:0007669"/>
    <property type="project" value="UniProtKB-KW"/>
</dbReference>
<dbReference type="PANTHER" id="PTHR43806">
    <property type="entry name" value="PEPTIDASE S8"/>
    <property type="match status" value="1"/>
</dbReference>
<dbReference type="InterPro" id="IPR023828">
    <property type="entry name" value="Peptidase_S8_Ser-AS"/>
</dbReference>
<evidence type="ECO:0000313" key="9">
    <source>
        <dbReference type="Proteomes" id="UP000528460"/>
    </source>
</evidence>
<evidence type="ECO:0000256" key="6">
    <source>
        <dbReference type="PROSITE-ProRule" id="PRU01240"/>
    </source>
</evidence>
<dbReference type="InterPro" id="IPR036852">
    <property type="entry name" value="Peptidase_S8/S53_dom_sf"/>
</dbReference>
<dbReference type="AlphaFoldDB" id="A0A7Y4NGL2"/>
<sequence>MKRWLWLGLGLSGLVASGCGSEPEPIIDVLPQACPGTAEAALPDPAVSALRTNTAVSSLSADTAAADGVIITYKPKVTASALAASSDIVKAVEREGGTVRRRIPNLNIVSARLSPEAIAALKLRPDVLSVTPNRRVQAMGLPTLPPVVSWQGAYSTQGSVGEYTEGLKLVQAPLVWDANNDGVIDPGAPTGEGVKVCVIDSGWDSKHPELKAAFLKGKDFVDDDDDPTDQSVSQGVVTVGGGHGTHVSATILAQLGSGSGGRVAPGEDPNGVVGVAPGASLLVARVLDTDGGGRTDDVIAAVDWCNSEGARVASLSLGAPDPSTDEQTVFEKVWNNGNGMLSVAASGNDGKHGIAYPAAYLPAVMAVGAVDLQGKIADFSQYGQELSVVGPGVEVLSATVLGAASLSQLTAASVSVTSRPLTYTAQGTYTGRLVNCGLGADRASCGEAATCDGFVAYVDRGDLFFEEKARNVIQAGARAIIIGDNVEDEGPGFTLGSANAHWVPTVSVSMASGAALKGLVGQDVTVSVTGLDYQRESGTSMATPHVSGVAALVFSARPDLSAAHVRAVLEKTALDDKATPGVDEHYGHGLVQAAKAVELARTLPQGGGPLPLP</sequence>
<name>A0A7Y4NGL2_9BACT</name>
<dbReference type="Proteomes" id="UP000528460">
    <property type="component" value="Unassembled WGS sequence"/>
</dbReference>
<dbReference type="InterPro" id="IPR050131">
    <property type="entry name" value="Peptidase_S8_subtilisin-like"/>
</dbReference>
<protein>
    <submittedName>
        <fullName evidence="8">S8 family serine peptidase</fullName>
    </submittedName>
</protein>
<proteinExistence type="inferred from homology"/>
<keyword evidence="3 6" id="KW-0378">Hydrolase</keyword>
<keyword evidence="2 6" id="KW-0645">Protease</keyword>
<dbReference type="Gene3D" id="3.40.50.200">
    <property type="entry name" value="Peptidase S8/S53 domain"/>
    <property type="match status" value="1"/>
</dbReference>
<gene>
    <name evidence="8" type="ORF">HNS30_27090</name>
</gene>
<dbReference type="GO" id="GO:0004252">
    <property type="term" value="F:serine-type endopeptidase activity"/>
    <property type="evidence" value="ECO:0007669"/>
    <property type="project" value="UniProtKB-UniRule"/>
</dbReference>
<comment type="similarity">
    <text evidence="1 6">Belongs to the peptidase S8 family.</text>
</comment>
<keyword evidence="4 6" id="KW-0720">Serine protease</keyword>
<organism evidence="8 9">
    <name type="scientific">Corallococcus exercitus</name>
    <dbReference type="NCBI Taxonomy" id="2316736"/>
    <lineage>
        <taxon>Bacteria</taxon>
        <taxon>Pseudomonadati</taxon>
        <taxon>Myxococcota</taxon>
        <taxon>Myxococcia</taxon>
        <taxon>Myxococcales</taxon>
        <taxon>Cystobacterineae</taxon>
        <taxon>Myxococcaceae</taxon>
        <taxon>Corallococcus</taxon>
    </lineage>
</organism>
<dbReference type="InterPro" id="IPR000209">
    <property type="entry name" value="Peptidase_S8/S53_dom"/>
</dbReference>
<reference evidence="8 9" key="1">
    <citation type="submission" date="2020-05" db="EMBL/GenBank/DDBJ databases">
        <authorList>
            <person name="Whitworth D."/>
        </authorList>
    </citation>
    <scope>NUCLEOTIDE SEQUENCE [LARGE SCALE GENOMIC DNA]</scope>
    <source>
        <strain evidence="8 9">CA046A</strain>
    </source>
</reference>
<dbReference type="Gene3D" id="3.50.30.30">
    <property type="match status" value="1"/>
</dbReference>
<dbReference type="InterPro" id="IPR015500">
    <property type="entry name" value="Peptidase_S8_subtilisin-rel"/>
</dbReference>
<evidence type="ECO:0000313" key="8">
    <source>
        <dbReference type="EMBL" id="NOK12716.1"/>
    </source>
</evidence>
<dbReference type="SUPFAM" id="SSF54897">
    <property type="entry name" value="Protease propeptides/inhibitors"/>
    <property type="match status" value="1"/>
</dbReference>
<dbReference type="InterPro" id="IPR037045">
    <property type="entry name" value="S8pro/Inhibitor_I9_sf"/>
</dbReference>
<feature type="active site" description="Charge relay system" evidence="5 6">
    <location>
        <position position="540"/>
    </location>
</feature>
<evidence type="ECO:0000259" key="7">
    <source>
        <dbReference type="Pfam" id="PF00082"/>
    </source>
</evidence>
<dbReference type="Gene3D" id="3.30.70.80">
    <property type="entry name" value="Peptidase S8 propeptide/proteinase inhibitor I9"/>
    <property type="match status" value="1"/>
</dbReference>
<feature type="domain" description="Peptidase S8/S53" evidence="7">
    <location>
        <begin position="191"/>
        <end position="409"/>
    </location>
</feature>
<comment type="caution">
    <text evidence="8">The sequence shown here is derived from an EMBL/GenBank/DDBJ whole genome shotgun (WGS) entry which is preliminary data.</text>
</comment>
<dbReference type="EMBL" id="JABFJW010000254">
    <property type="protein sequence ID" value="NOK12716.1"/>
    <property type="molecule type" value="Genomic_DNA"/>
</dbReference>
<evidence type="ECO:0000256" key="2">
    <source>
        <dbReference type="ARBA" id="ARBA00022670"/>
    </source>
</evidence>
<evidence type="ECO:0000256" key="3">
    <source>
        <dbReference type="ARBA" id="ARBA00022801"/>
    </source>
</evidence>
<dbReference type="PROSITE" id="PS51892">
    <property type="entry name" value="SUBTILASE"/>
    <property type="match status" value="1"/>
</dbReference>
<feature type="active site" description="Charge relay system" evidence="5 6">
    <location>
        <position position="200"/>
    </location>
</feature>
<evidence type="ECO:0000256" key="5">
    <source>
        <dbReference type="PIRSR" id="PIRSR615500-1"/>
    </source>
</evidence>
<evidence type="ECO:0000256" key="1">
    <source>
        <dbReference type="ARBA" id="ARBA00011073"/>
    </source>
</evidence>
<dbReference type="Pfam" id="PF00082">
    <property type="entry name" value="Peptidase_S8"/>
    <property type="match status" value="2"/>
</dbReference>
<dbReference type="PANTHER" id="PTHR43806:SF11">
    <property type="entry name" value="CEREVISIN-RELATED"/>
    <property type="match status" value="1"/>
</dbReference>
<dbReference type="RefSeq" id="WP_171419628.1">
    <property type="nucleotide sequence ID" value="NZ_JABFJW010000254.1"/>
</dbReference>
<dbReference type="PROSITE" id="PS00138">
    <property type="entry name" value="SUBTILASE_SER"/>
    <property type="match status" value="1"/>
</dbReference>
<dbReference type="SUPFAM" id="SSF52743">
    <property type="entry name" value="Subtilisin-like"/>
    <property type="match status" value="1"/>
</dbReference>
<evidence type="ECO:0000256" key="4">
    <source>
        <dbReference type="ARBA" id="ARBA00022825"/>
    </source>
</evidence>
<accession>A0A7Y4NGL2</accession>